<gene>
    <name evidence="3" type="ORF">E0L32_006370</name>
</gene>
<evidence type="ECO:0000256" key="2">
    <source>
        <dbReference type="SAM" id="Phobius"/>
    </source>
</evidence>
<dbReference type="InterPro" id="IPR036305">
    <property type="entry name" value="RGS_sf"/>
</dbReference>
<dbReference type="STRING" id="1093900.A0A507B9A4"/>
<dbReference type="EMBL" id="SKBQ01000036">
    <property type="protein sequence ID" value="TPX13170.1"/>
    <property type="molecule type" value="Genomic_DNA"/>
</dbReference>
<sequence length="472" mass="53383">MTGASTQSQPSLSPPSHAYSTHHTPFTRITKYRLSQPTALKVNMPGNTHNDGSGDVKDGKTSSEGLTFEEIVKNKAPAPCSLNDFMDYLVYVDKKAENLQFFLWYCDYIDRWSKLSPEEKELSPIWDPDQEKQAKNRVSISTHRRKDSDKLDKILRIMEKDKGSKTGDRAGLQHGRNLSISRSLHERADSRSGHPVYSMQPFRDEVTKAIRTYVAESSPRQLDLFPQERTACLHSIQHTTHPSALLPAFLSAESDLKTTSHPAFTRWSVRNANRPRLVFLGLLATLVILVGFAVDVLLVMSRMDRLWRIACVGIWWPGFAVLFAAANGICLSLYTKQLRHLRPWEQFPDAVADDDDDKSAWSEVDPVDKAEKGGGKHAPRVSHKRNFSQVDPLRKASLQSFGPANEWSGEPWVQRYRKLSWYRKVFAPSVRVPRTGLRRLQLRVVAWCLAGALLVSTVLVVMSLVVSEFGLF</sequence>
<feature type="transmembrane region" description="Helical" evidence="2">
    <location>
        <begin position="444"/>
        <end position="466"/>
    </location>
</feature>
<comment type="caution">
    <text evidence="3">The sequence shown here is derived from an EMBL/GenBank/DDBJ whole genome shotgun (WGS) entry which is preliminary data.</text>
</comment>
<evidence type="ECO:0000256" key="1">
    <source>
        <dbReference type="SAM" id="MobiDB-lite"/>
    </source>
</evidence>
<proteinExistence type="predicted"/>
<dbReference type="InParanoid" id="A0A507B9A4"/>
<reference evidence="3 4" key="1">
    <citation type="submission" date="2019-06" db="EMBL/GenBank/DDBJ databases">
        <title>Draft genome sequence of the filamentous fungus Phialemoniopsis curvata isolated from diesel fuel.</title>
        <authorList>
            <person name="Varaljay V.A."/>
            <person name="Lyon W.J."/>
            <person name="Crouch A.L."/>
            <person name="Drake C.E."/>
            <person name="Hollomon J.M."/>
            <person name="Nadeau L.J."/>
            <person name="Nunn H.S."/>
            <person name="Stevenson B.S."/>
            <person name="Bojanowski C.L."/>
            <person name="Crookes-Goodson W.J."/>
        </authorList>
    </citation>
    <scope>NUCLEOTIDE SEQUENCE [LARGE SCALE GENOMIC DNA]</scope>
    <source>
        <strain evidence="3 4">D216</strain>
    </source>
</reference>
<feature type="region of interest" description="Disordered" evidence="1">
    <location>
        <begin position="42"/>
        <end position="62"/>
    </location>
</feature>
<evidence type="ECO:0008006" key="5">
    <source>
        <dbReference type="Google" id="ProtNLM"/>
    </source>
</evidence>
<dbReference type="SUPFAM" id="SSF48097">
    <property type="entry name" value="Regulator of G-protein signaling, RGS"/>
    <property type="match status" value="1"/>
</dbReference>
<dbReference type="PANTHER" id="PTHR39466:SF1">
    <property type="entry name" value="RGS DOMAIN-CONTAINING PROTEIN"/>
    <property type="match status" value="1"/>
</dbReference>
<keyword evidence="2" id="KW-1133">Transmembrane helix</keyword>
<protein>
    <recommendedName>
        <fullName evidence="5">RGS domain-containing protein</fullName>
    </recommendedName>
</protein>
<dbReference type="AlphaFoldDB" id="A0A507B9A4"/>
<dbReference type="RefSeq" id="XP_030994881.1">
    <property type="nucleotide sequence ID" value="XM_031140995.1"/>
</dbReference>
<organism evidence="3 4">
    <name type="scientific">Thyridium curvatum</name>
    <dbReference type="NCBI Taxonomy" id="1093900"/>
    <lineage>
        <taxon>Eukaryota</taxon>
        <taxon>Fungi</taxon>
        <taxon>Dikarya</taxon>
        <taxon>Ascomycota</taxon>
        <taxon>Pezizomycotina</taxon>
        <taxon>Sordariomycetes</taxon>
        <taxon>Sordariomycetidae</taxon>
        <taxon>Thyridiales</taxon>
        <taxon>Thyridiaceae</taxon>
        <taxon>Thyridium</taxon>
    </lineage>
</organism>
<dbReference type="GeneID" id="41973817"/>
<dbReference type="InterPro" id="IPR044926">
    <property type="entry name" value="RGS_subdomain_2"/>
</dbReference>
<feature type="transmembrane region" description="Helical" evidence="2">
    <location>
        <begin position="306"/>
        <end position="334"/>
    </location>
</feature>
<dbReference type="OrthoDB" id="3232309at2759"/>
<dbReference type="Proteomes" id="UP000319257">
    <property type="component" value="Unassembled WGS sequence"/>
</dbReference>
<keyword evidence="4" id="KW-1185">Reference proteome</keyword>
<feature type="compositionally biased region" description="Low complexity" evidence="1">
    <location>
        <begin position="1"/>
        <end position="16"/>
    </location>
</feature>
<evidence type="ECO:0000313" key="3">
    <source>
        <dbReference type="EMBL" id="TPX13170.1"/>
    </source>
</evidence>
<dbReference type="Gene3D" id="1.10.167.10">
    <property type="entry name" value="Regulator of G-protein Signalling 4, domain 2"/>
    <property type="match status" value="1"/>
</dbReference>
<feature type="region of interest" description="Disordered" evidence="1">
    <location>
        <begin position="353"/>
        <end position="382"/>
    </location>
</feature>
<keyword evidence="2" id="KW-0472">Membrane</keyword>
<dbReference type="PANTHER" id="PTHR39466">
    <property type="entry name" value="RGS DOMAIN-CONTAINING PROTEIN"/>
    <property type="match status" value="1"/>
</dbReference>
<accession>A0A507B9A4</accession>
<feature type="region of interest" description="Disordered" evidence="1">
    <location>
        <begin position="1"/>
        <end position="22"/>
    </location>
</feature>
<evidence type="ECO:0000313" key="4">
    <source>
        <dbReference type="Proteomes" id="UP000319257"/>
    </source>
</evidence>
<feature type="compositionally biased region" description="Basic and acidic residues" evidence="1">
    <location>
        <begin position="52"/>
        <end position="61"/>
    </location>
</feature>
<feature type="transmembrane region" description="Helical" evidence="2">
    <location>
        <begin position="277"/>
        <end position="300"/>
    </location>
</feature>
<name>A0A507B9A4_9PEZI</name>
<keyword evidence="2" id="KW-0812">Transmembrane</keyword>